<dbReference type="EMBL" id="GL945445">
    <property type="protein sequence ID" value="EGO18991.1"/>
    <property type="molecule type" value="Genomic_DNA"/>
</dbReference>
<evidence type="ECO:0000313" key="1">
    <source>
        <dbReference type="EMBL" id="EGO18991.1"/>
    </source>
</evidence>
<protein>
    <submittedName>
        <fullName evidence="1">Uncharacterized protein</fullName>
    </submittedName>
</protein>
<name>F8PCP2_SERL9</name>
<dbReference type="Proteomes" id="UP000008064">
    <property type="component" value="Unassembled WGS sequence"/>
</dbReference>
<reference evidence="1" key="1">
    <citation type="submission" date="2011-04" db="EMBL/GenBank/DDBJ databases">
        <title>Evolution of plant cell wall degrading machinery underlies the functional diversity of forest fungi.</title>
        <authorList>
            <consortium name="US DOE Joint Genome Institute (JGI-PGF)"/>
            <person name="Eastwood D.C."/>
            <person name="Floudas D."/>
            <person name="Binder M."/>
            <person name="Majcherczyk A."/>
            <person name="Schneider P."/>
            <person name="Aerts A."/>
            <person name="Asiegbu F.O."/>
            <person name="Baker S.E."/>
            <person name="Barry K."/>
            <person name="Bendiksby M."/>
            <person name="Blumentritt M."/>
            <person name="Coutinho P.M."/>
            <person name="Cullen D."/>
            <person name="Cullen D."/>
            <person name="Gathman A."/>
            <person name="Goodell B."/>
            <person name="Henrissat B."/>
            <person name="Ihrmark K."/>
            <person name="Kauserud H."/>
            <person name="Kohler A."/>
            <person name="LaButti K."/>
            <person name="Lapidus A."/>
            <person name="Lavin J.L."/>
            <person name="Lee Y.-H."/>
            <person name="Lindquist E."/>
            <person name="Lilly W."/>
            <person name="Lucas S."/>
            <person name="Morin E."/>
            <person name="Murat C."/>
            <person name="Oguiza J.A."/>
            <person name="Park J."/>
            <person name="Pisabarro A.G."/>
            <person name="Riley R."/>
            <person name="Rosling A."/>
            <person name="Salamov A."/>
            <person name="Schmidt O."/>
            <person name="Schmutz J."/>
            <person name="Skrede I."/>
            <person name="Stenlid J."/>
            <person name="Wiebenga A."/>
            <person name="Xie X."/>
            <person name="Kues U."/>
            <person name="Hibbett D.S."/>
            <person name="Hoffmeister D."/>
            <person name="Hogberg N."/>
            <person name="Martin F."/>
            <person name="Grigoriev I.V."/>
            <person name="Watkinson S.C."/>
        </authorList>
    </citation>
    <scope>NUCLEOTIDE SEQUENCE</scope>
    <source>
        <strain evidence="1">S7.9</strain>
    </source>
</reference>
<dbReference type="KEGG" id="sla:SERLADRAFT_443534"/>
<dbReference type="RefSeq" id="XP_007324215.1">
    <property type="nucleotide sequence ID" value="XM_007324153.1"/>
</dbReference>
<dbReference type="HOGENOM" id="CLU_451399_0_0_1"/>
<dbReference type="GeneID" id="18815927"/>
<accession>F8PCP2</accession>
<gene>
    <name evidence="1" type="ORF">SERLADRAFT_443534</name>
</gene>
<sequence>MLDGKPTGSLASIVPVGLEHRHWPGLNPLAAHHLDSDALTARFKFKFGLLHSDSDMNNVPAQTPGLSWPTQSTITQTESESVVQPNIGRHWNRCDIDCHRSGCMACGPGLGPGFLVRSTESFTVHGSAAPLYRISGYTNGCRGQSYSRCSECLSWPGQATSGITTNCGPSYADSDITMVDAQADFKHTLALQDYNNSINGSLDWNAPQDWVPQQEFSNLCASRAPLDDHISQELSVHYTVLNQESHHQHHTVNDHIMGEDYSRQESLRSPSTYIGPPQYSEHGTLVSGDTLQLPPKEFLNNRLICKHQVTRSRPLPPVRTSINHPLTQSSGYSPSSFAIDVLKFSVPKGAASHDATQKSYYHPNEIVYIDRAIELLKVTMVTDNFYLLEVSGRSHAYERIIRVTKGAPKDKLPSHSRQRILQPSCLRVDSAKHYRWNTLQAGLRYILEYFGPASKHELKAQFEMALSIGIPYWMSDKNRYWHSLVWVFVLRLWFGEPESLGHLHSAAFGENGAMKIEPIAVAIFSLKRSMSTWLNKNFKATQTTEKESDRYSTIKAFLSRDDIRRATLPYRIELLTIGQGVYHRLGHLVDFVKTITSSAVRVSDV</sequence>
<proteinExistence type="predicted"/>
<dbReference type="AlphaFoldDB" id="F8PCP2"/>
<organism>
    <name type="scientific">Serpula lacrymans var. lacrymans (strain S7.9)</name>
    <name type="common">Dry rot fungus</name>
    <dbReference type="NCBI Taxonomy" id="578457"/>
    <lineage>
        <taxon>Eukaryota</taxon>
        <taxon>Fungi</taxon>
        <taxon>Dikarya</taxon>
        <taxon>Basidiomycota</taxon>
        <taxon>Agaricomycotina</taxon>
        <taxon>Agaricomycetes</taxon>
        <taxon>Agaricomycetidae</taxon>
        <taxon>Boletales</taxon>
        <taxon>Coniophorineae</taxon>
        <taxon>Serpulaceae</taxon>
        <taxon>Serpula</taxon>
    </lineage>
</organism>